<dbReference type="STRING" id="85968.GCA_900073015_01117"/>
<dbReference type="InterPro" id="IPR029058">
    <property type="entry name" value="AB_hydrolase_fold"/>
</dbReference>
<evidence type="ECO:0000313" key="2">
    <source>
        <dbReference type="EMBL" id="PIB76296.1"/>
    </source>
</evidence>
<dbReference type="Pfam" id="PF01674">
    <property type="entry name" value="Lipase_2"/>
    <property type="match status" value="1"/>
</dbReference>
<dbReference type="SUPFAM" id="SSF53474">
    <property type="entry name" value="alpha/beta-Hydrolases"/>
    <property type="match status" value="1"/>
</dbReference>
<dbReference type="GO" id="GO:0016042">
    <property type="term" value="P:lipid catabolic process"/>
    <property type="evidence" value="ECO:0007669"/>
    <property type="project" value="InterPro"/>
</dbReference>
<dbReference type="AlphaFoldDB" id="A0A2G5PD99"/>
<keyword evidence="3" id="KW-1185">Reference proteome</keyword>
<dbReference type="InterPro" id="IPR002918">
    <property type="entry name" value="Lipase_EstA/Esterase_EstB"/>
</dbReference>
<dbReference type="Gene3D" id="3.40.50.1820">
    <property type="entry name" value="alpha/beta hydrolase"/>
    <property type="match status" value="1"/>
</dbReference>
<evidence type="ECO:0000256" key="1">
    <source>
        <dbReference type="SAM" id="MobiDB-lite"/>
    </source>
</evidence>
<dbReference type="Proteomes" id="UP000230551">
    <property type="component" value="Unassembled WGS sequence"/>
</dbReference>
<comment type="caution">
    <text evidence="2">The sequence shown here is derived from an EMBL/GenBank/DDBJ whole genome shotgun (WGS) entry which is preliminary data.</text>
</comment>
<name>A0A2G5PD99_9MYCO</name>
<accession>A0A2G5PD99</accession>
<dbReference type="GO" id="GO:0016787">
    <property type="term" value="F:hydrolase activity"/>
    <property type="evidence" value="ECO:0007669"/>
    <property type="project" value="InterPro"/>
</dbReference>
<sequence length="275" mass="29673">MSARLAVPTSIFAGVGAQLRKPGSAPEGADDWSQPPSAELPRPVVLAHGGFVNRTVSFATLSPMLANAGFRVFTLDYGRPALPLPRNWAPGACHTVEDNAREIGAFIDRVLEATGAEQVDVVAQSFGTLSTNHFAKYQGGAPLINHLVAISPLWDGTTVLGAHRMMAALARRGWDRPLWSLAGRLDVPILEQVLHGSDYLRALRADGVYAAGVRYTNITTRRERFLTPYTTALYPAPNATNIVIQDEWPRDRTGHLNIAAAVVTGRYLLAALTDA</sequence>
<protein>
    <submittedName>
        <fullName evidence="2">Lipase</fullName>
    </submittedName>
</protein>
<dbReference type="RefSeq" id="WP_090587184.1">
    <property type="nucleotide sequence ID" value="NZ_CP104302.1"/>
</dbReference>
<organism evidence="2 3">
    <name type="scientific">Mycolicibacterium brumae</name>
    <dbReference type="NCBI Taxonomy" id="85968"/>
    <lineage>
        <taxon>Bacteria</taxon>
        <taxon>Bacillati</taxon>
        <taxon>Actinomycetota</taxon>
        <taxon>Actinomycetes</taxon>
        <taxon>Mycobacteriales</taxon>
        <taxon>Mycobacteriaceae</taxon>
        <taxon>Mycolicibacterium</taxon>
    </lineage>
</organism>
<gene>
    <name evidence="2" type="ORF">CQY22_006150</name>
</gene>
<dbReference type="EMBL" id="PDCN02000005">
    <property type="protein sequence ID" value="PIB76296.1"/>
    <property type="molecule type" value="Genomic_DNA"/>
</dbReference>
<proteinExistence type="predicted"/>
<reference evidence="2 3" key="1">
    <citation type="journal article" date="2017" name="Infect. Genet. Evol.">
        <title>The new phylogeny of the genus Mycobacterium: The old and the news.</title>
        <authorList>
            <person name="Tortoli E."/>
            <person name="Fedrizzi T."/>
            <person name="Meehan C.J."/>
            <person name="Trovato A."/>
            <person name="Grottola A."/>
            <person name="Giacobazzi E."/>
            <person name="Serpini G.F."/>
            <person name="Tagliazucchi S."/>
            <person name="Fabio A."/>
            <person name="Bettua C."/>
            <person name="Bertorelli R."/>
            <person name="Frascaro F."/>
            <person name="De Sanctis V."/>
            <person name="Pecorari M."/>
            <person name="Jousson O."/>
            <person name="Segata N."/>
            <person name="Cirillo D.M."/>
        </authorList>
    </citation>
    <scope>NUCLEOTIDE SEQUENCE [LARGE SCALE GENOMIC DNA]</scope>
    <source>
        <strain evidence="2 3">CIP1034565</strain>
    </source>
</reference>
<evidence type="ECO:0000313" key="3">
    <source>
        <dbReference type="Proteomes" id="UP000230551"/>
    </source>
</evidence>
<feature type="region of interest" description="Disordered" evidence="1">
    <location>
        <begin position="19"/>
        <end position="39"/>
    </location>
</feature>